<organism evidence="2 3">
    <name type="scientific">Candidatus Taylorbacteria bacterium RIFCSPHIGHO2_02_FULL_43_32b</name>
    <dbReference type="NCBI Taxonomy" id="1802306"/>
    <lineage>
        <taxon>Bacteria</taxon>
        <taxon>Candidatus Tayloriibacteriota</taxon>
    </lineage>
</organism>
<dbReference type="PANTHER" id="PTHR30336">
    <property type="entry name" value="INNER MEMBRANE PROTEIN, PROBABLE PERMEASE"/>
    <property type="match status" value="1"/>
</dbReference>
<dbReference type="Proteomes" id="UP000177130">
    <property type="component" value="Unassembled WGS sequence"/>
</dbReference>
<dbReference type="GO" id="GO:0005886">
    <property type="term" value="C:plasma membrane"/>
    <property type="evidence" value="ECO:0007669"/>
    <property type="project" value="TreeGrafter"/>
</dbReference>
<feature type="domain" description="DUF218" evidence="1">
    <location>
        <begin position="1"/>
        <end position="99"/>
    </location>
</feature>
<dbReference type="AlphaFoldDB" id="A0A1G2MGP5"/>
<dbReference type="InterPro" id="IPR003848">
    <property type="entry name" value="DUF218"/>
</dbReference>
<proteinExistence type="predicted"/>
<evidence type="ECO:0000313" key="3">
    <source>
        <dbReference type="Proteomes" id="UP000177130"/>
    </source>
</evidence>
<dbReference type="InterPro" id="IPR051599">
    <property type="entry name" value="Cell_Envelope_Assoc"/>
</dbReference>
<dbReference type="EMBL" id="MHRK01000043">
    <property type="protein sequence ID" value="OHA23080.1"/>
    <property type="molecule type" value="Genomic_DNA"/>
</dbReference>
<evidence type="ECO:0000313" key="2">
    <source>
        <dbReference type="EMBL" id="OHA23080.1"/>
    </source>
</evidence>
<evidence type="ECO:0000259" key="1">
    <source>
        <dbReference type="Pfam" id="PF02698"/>
    </source>
</evidence>
<comment type="caution">
    <text evidence="2">The sequence shown here is derived from an EMBL/GenBank/DDBJ whole genome shotgun (WGS) entry which is preliminary data.</text>
</comment>
<dbReference type="InterPro" id="IPR014729">
    <property type="entry name" value="Rossmann-like_a/b/a_fold"/>
</dbReference>
<accession>A0A1G2MGP5</accession>
<dbReference type="CDD" id="cd06259">
    <property type="entry name" value="YdcF-like"/>
    <property type="match status" value="1"/>
</dbReference>
<name>A0A1G2MGP5_9BACT</name>
<protein>
    <recommendedName>
        <fullName evidence="1">DUF218 domain-containing protein</fullName>
    </recommendedName>
</protein>
<gene>
    <name evidence="2" type="ORF">A3C72_02040</name>
</gene>
<dbReference type="Pfam" id="PF02698">
    <property type="entry name" value="DUF218"/>
    <property type="match status" value="1"/>
</dbReference>
<dbReference type="Gene3D" id="3.40.50.620">
    <property type="entry name" value="HUPs"/>
    <property type="match status" value="1"/>
</dbReference>
<dbReference type="PANTHER" id="PTHR30336:SF20">
    <property type="entry name" value="DUF218 DOMAIN-CONTAINING PROTEIN"/>
    <property type="match status" value="1"/>
</dbReference>
<sequence>MELYKQKLVPKLLFSGGEIVPAGITEAEAMADKARALGMPTENIIIETASKSTLENVLFSRQIIANVFGLSNIRSVTAVMRNFHARRVLMTLKRHMPPNIKSKVATHVSPLFDFTKQNWHRTELGRHKVAEELEKIQMYLAKGDIVEL</sequence>
<reference evidence="2 3" key="1">
    <citation type="journal article" date="2016" name="Nat. Commun.">
        <title>Thousands of microbial genomes shed light on interconnected biogeochemical processes in an aquifer system.</title>
        <authorList>
            <person name="Anantharaman K."/>
            <person name="Brown C.T."/>
            <person name="Hug L.A."/>
            <person name="Sharon I."/>
            <person name="Castelle C.J."/>
            <person name="Probst A.J."/>
            <person name="Thomas B.C."/>
            <person name="Singh A."/>
            <person name="Wilkins M.J."/>
            <person name="Karaoz U."/>
            <person name="Brodie E.L."/>
            <person name="Williams K.H."/>
            <person name="Hubbard S.S."/>
            <person name="Banfield J.F."/>
        </authorList>
    </citation>
    <scope>NUCLEOTIDE SEQUENCE [LARGE SCALE GENOMIC DNA]</scope>
</reference>